<protein>
    <submittedName>
        <fullName evidence="1">Uncharacterized protein</fullName>
    </submittedName>
</protein>
<evidence type="ECO:0000313" key="2">
    <source>
        <dbReference type="Proteomes" id="UP001552299"/>
    </source>
</evidence>
<dbReference type="Proteomes" id="UP001552299">
    <property type="component" value="Unassembled WGS sequence"/>
</dbReference>
<sequence length="327" mass="36822">MPASTVDPFGTVAEFCREFGSAVDFGRVGRSKLCNARNSDAGMKSVGKLRVKSTVEGKDYCHIHGLKLRNMRLALRPASAQFHLEWMKITLAVLAETFGKRGASSLELEREESMEVAGPIDAAKEDSVQFLGPKLKVKSSNFGAGTPSSRCWQSCGTHRDMVVRDEGIFSFPRNFSIFCMSGRPYVGEREEKKVMTRLPDTAKMELKKFLKFQIRILMVAKKEDALEERLEGEMSQIKATVEDRISSVESKVFDLHTMMKKILENQIAASKAKEPMGKTTSSVYHRRDDEVKIIEEQGDRYEGRHGCSIEIFHGCSFNNCEKRTGKR</sequence>
<proteinExistence type="predicted"/>
<dbReference type="EMBL" id="JANQDX010000016">
    <property type="protein sequence ID" value="KAL0910370.1"/>
    <property type="molecule type" value="Genomic_DNA"/>
</dbReference>
<gene>
    <name evidence="1" type="ORF">M5K25_021346</name>
</gene>
<comment type="caution">
    <text evidence="1">The sequence shown here is derived from an EMBL/GenBank/DDBJ whole genome shotgun (WGS) entry which is preliminary data.</text>
</comment>
<reference evidence="1 2" key="1">
    <citation type="journal article" date="2024" name="Plant Biotechnol. J.">
        <title>Dendrobium thyrsiflorum genome and its molecular insights into genes involved in important horticultural traits.</title>
        <authorList>
            <person name="Chen B."/>
            <person name="Wang J.Y."/>
            <person name="Zheng P.J."/>
            <person name="Li K.L."/>
            <person name="Liang Y.M."/>
            <person name="Chen X.F."/>
            <person name="Zhang C."/>
            <person name="Zhao X."/>
            <person name="He X."/>
            <person name="Zhang G.Q."/>
            <person name="Liu Z.J."/>
            <person name="Xu Q."/>
        </authorList>
    </citation>
    <scope>NUCLEOTIDE SEQUENCE [LARGE SCALE GENOMIC DNA]</scope>
    <source>
        <strain evidence="1">GZMU011</strain>
    </source>
</reference>
<name>A0ABD0UCZ4_DENTH</name>
<organism evidence="1 2">
    <name type="scientific">Dendrobium thyrsiflorum</name>
    <name type="common">Pinecone-like raceme dendrobium</name>
    <name type="synonym">Orchid</name>
    <dbReference type="NCBI Taxonomy" id="117978"/>
    <lineage>
        <taxon>Eukaryota</taxon>
        <taxon>Viridiplantae</taxon>
        <taxon>Streptophyta</taxon>
        <taxon>Embryophyta</taxon>
        <taxon>Tracheophyta</taxon>
        <taxon>Spermatophyta</taxon>
        <taxon>Magnoliopsida</taxon>
        <taxon>Liliopsida</taxon>
        <taxon>Asparagales</taxon>
        <taxon>Orchidaceae</taxon>
        <taxon>Epidendroideae</taxon>
        <taxon>Malaxideae</taxon>
        <taxon>Dendrobiinae</taxon>
        <taxon>Dendrobium</taxon>
    </lineage>
</organism>
<evidence type="ECO:0000313" key="1">
    <source>
        <dbReference type="EMBL" id="KAL0910370.1"/>
    </source>
</evidence>
<keyword evidence="2" id="KW-1185">Reference proteome</keyword>
<dbReference type="AlphaFoldDB" id="A0ABD0UCZ4"/>
<accession>A0ABD0UCZ4</accession>